<accession>A0A222VJN6</accession>
<dbReference type="STRING" id="530584.SAMN05421630_103375"/>
<dbReference type="Proteomes" id="UP000199494">
    <property type="component" value="Unassembled WGS sequence"/>
</dbReference>
<evidence type="ECO:0000313" key="1">
    <source>
        <dbReference type="EMBL" id="SDC72749.1"/>
    </source>
</evidence>
<dbReference type="EMBL" id="FMZE01000003">
    <property type="protein sequence ID" value="SDC72749.1"/>
    <property type="molecule type" value="Genomic_DNA"/>
</dbReference>
<evidence type="ECO:0000313" key="2">
    <source>
        <dbReference type="Proteomes" id="UP000199494"/>
    </source>
</evidence>
<dbReference type="AlphaFoldDB" id="A0A222VJN6"/>
<dbReference type="RefSeq" id="WP_211323507.1">
    <property type="nucleotide sequence ID" value="NZ_CP016353.1"/>
</dbReference>
<proteinExistence type="predicted"/>
<reference evidence="1 2" key="1">
    <citation type="submission" date="2016-10" db="EMBL/GenBank/DDBJ databases">
        <authorList>
            <person name="de Groot N.N."/>
        </authorList>
    </citation>
    <scope>NUCLEOTIDE SEQUENCE [LARGE SCALE GENOMIC DNA]</scope>
    <source>
        <strain evidence="1 2">CGMCC 4.5506</strain>
    </source>
</reference>
<gene>
    <name evidence="1" type="ORF">SAMN05421630_103375</name>
</gene>
<name>A0A222VJN6_9PSEU</name>
<sequence length="370" mass="39782">MKQRRRRSLALSAVAALAMTLLSEPVRASETVSWTLPAPDGRDLTFGTTSAQRVAVHEFAAEELGAEVNMVTAKEASGGSVDVRGQRADGTWSEWIPVPVDAPAVLPESTRTVQTRLVVSAPDELAAVDMTAWEEPRPEARLSAPTTYRVFATREGLVGGTTANGHVITERDHFVALPSRKGLAGKGSGNYTVKVCTSDGARCEWAPVWDVGPWNTKDDYWNSDREQWRSLPQGKPQAQAAYQDGFNDGKDQFGRKVLNPAGIDLADGTFWDGLQLPTNAWVDVTYQWTSGGPWGTVETSGFAVNVRSGPALSGGKTGYAARYAQVRIECAVTGQRVSGSQGTTDRWYRLAPGMYVSAAFVKPGVSPGSC</sequence>
<organism evidence="1 2">
    <name type="scientific">Prauserella marina</name>
    <dbReference type="NCBI Taxonomy" id="530584"/>
    <lineage>
        <taxon>Bacteria</taxon>
        <taxon>Bacillati</taxon>
        <taxon>Actinomycetota</taxon>
        <taxon>Actinomycetes</taxon>
        <taxon>Pseudonocardiales</taxon>
        <taxon>Pseudonocardiaceae</taxon>
        <taxon>Prauserella</taxon>
    </lineage>
</organism>
<keyword evidence="2" id="KW-1185">Reference proteome</keyword>
<protein>
    <submittedName>
        <fullName evidence="1">Uncharacterized protein</fullName>
    </submittedName>
</protein>
<dbReference type="KEGG" id="pmad:BAY61_02100"/>